<name>A0A6N8F5Z9_9GAMM</name>
<dbReference type="PROSITE" id="PS51257">
    <property type="entry name" value="PROKAR_LIPOPROTEIN"/>
    <property type="match status" value="1"/>
</dbReference>
<dbReference type="RefSeq" id="WP_155694505.1">
    <property type="nucleotide sequence ID" value="NZ_WOCD01000001.1"/>
</dbReference>
<dbReference type="Proteomes" id="UP000439994">
    <property type="component" value="Unassembled WGS sequence"/>
</dbReference>
<sequence>MRTVITLLLGLLLSSCSKKPTFEDLVNNYQLNSNVFNELSALACKLAKSARIERYTPRKNNQESSTELDQLLAKVSGKYIEYRIGNDSQCTLEVLVYAEGFAGVGQKFSYTYQVQPSKLFNKKIHTYDKIIAARDNTTFDMPLIANDKFTGWYFNFTYNHKF</sequence>
<dbReference type="AlphaFoldDB" id="A0A6N8F5Z9"/>
<evidence type="ECO:0000313" key="1">
    <source>
        <dbReference type="EMBL" id="MUH71628.1"/>
    </source>
</evidence>
<dbReference type="EMBL" id="WOCD01000001">
    <property type="protein sequence ID" value="MUH71628.1"/>
    <property type="molecule type" value="Genomic_DNA"/>
</dbReference>
<gene>
    <name evidence="1" type="ORF">GNP35_03390</name>
</gene>
<proteinExistence type="predicted"/>
<evidence type="ECO:0000313" key="2">
    <source>
        <dbReference type="Proteomes" id="UP000439994"/>
    </source>
</evidence>
<accession>A0A6N8F5Z9</accession>
<reference evidence="1 2" key="1">
    <citation type="submission" date="2019-11" db="EMBL/GenBank/DDBJ databases">
        <title>P. haliotis isolates from Z. marina roots.</title>
        <authorList>
            <person name="Cohen M."/>
            <person name="Jospin G."/>
            <person name="Eisen J.A."/>
            <person name="Coil D.A."/>
        </authorList>
    </citation>
    <scope>NUCLEOTIDE SEQUENCE [LARGE SCALE GENOMIC DNA]</scope>
    <source>
        <strain evidence="1 2">UCD-MCMsp1aY</strain>
    </source>
</reference>
<dbReference type="OrthoDB" id="9931789at2"/>
<organism evidence="1 2">
    <name type="scientific">Psychrosphaera haliotis</name>
    <dbReference type="NCBI Taxonomy" id="555083"/>
    <lineage>
        <taxon>Bacteria</taxon>
        <taxon>Pseudomonadati</taxon>
        <taxon>Pseudomonadota</taxon>
        <taxon>Gammaproteobacteria</taxon>
        <taxon>Alteromonadales</taxon>
        <taxon>Pseudoalteromonadaceae</taxon>
        <taxon>Psychrosphaera</taxon>
    </lineage>
</organism>
<keyword evidence="2" id="KW-1185">Reference proteome</keyword>
<evidence type="ECO:0008006" key="3">
    <source>
        <dbReference type="Google" id="ProtNLM"/>
    </source>
</evidence>
<comment type="caution">
    <text evidence="1">The sequence shown here is derived from an EMBL/GenBank/DDBJ whole genome shotgun (WGS) entry which is preliminary data.</text>
</comment>
<protein>
    <recommendedName>
        <fullName evidence="3">Lipoprotein</fullName>
    </recommendedName>
</protein>